<feature type="transmembrane region" description="Helical" evidence="8">
    <location>
        <begin position="160"/>
        <end position="179"/>
    </location>
</feature>
<feature type="domain" description="G-protein coupled receptors family 1 profile" evidence="9">
    <location>
        <begin position="12"/>
        <end position="269"/>
    </location>
</feature>
<evidence type="ECO:0000256" key="3">
    <source>
        <dbReference type="ARBA" id="ARBA00022989"/>
    </source>
</evidence>
<keyword evidence="4" id="KW-0297">G-protein coupled receptor</keyword>
<dbReference type="SUPFAM" id="SSF81321">
    <property type="entry name" value="Family A G protein-coupled receptor-like"/>
    <property type="match status" value="1"/>
</dbReference>
<sequence>YCLPPVLLSVLGNGLVLWISYRRRKKITSSELLCVNLALVDFLCCICLYPLSIISSFSHAWLGDKATCTYYGLGGFLFGLCGMFTIAAISVIRYLKTCHNISYVVWCEGAITRALCIATWLIAAAWSCFPLFGWGEYAPEPYGVSCTVAWKSYHTSVEDALFVVCSFACFTLIPILLIMTSQCQILYKVYRFNFSLSARGIRSNLHNAEKHISVMFFCISLGFITAWAPYAVVSFLFIFHKDTWHLAPEGFIFPALFAKSSHVYNPFIYFYFNKTFRQELQCLVRSYFTGSAQNRVSVSVNRPQAPAVIEVQPRGQSNLDRSTSHSQSNTNRVNAKAIYPCWVSKMIVAPASLEPRPNKEFVLISS</sequence>
<dbReference type="EMBL" id="JAAWVO010013241">
    <property type="protein sequence ID" value="MBN3313873.1"/>
    <property type="molecule type" value="Genomic_DNA"/>
</dbReference>
<evidence type="ECO:0000256" key="2">
    <source>
        <dbReference type="ARBA" id="ARBA00022692"/>
    </source>
</evidence>
<comment type="caution">
    <text evidence="10">The sequence shown here is derived from an EMBL/GenBank/DDBJ whole genome shotgun (WGS) entry which is preliminary data.</text>
</comment>
<keyword evidence="3 8" id="KW-1133">Transmembrane helix</keyword>
<evidence type="ECO:0000313" key="11">
    <source>
        <dbReference type="Proteomes" id="UP000736164"/>
    </source>
</evidence>
<proteinExistence type="predicted"/>
<keyword evidence="11" id="KW-1185">Reference proteome</keyword>
<dbReference type="InterPro" id="IPR000276">
    <property type="entry name" value="GPCR_Rhodpsn"/>
</dbReference>
<dbReference type="Proteomes" id="UP000736164">
    <property type="component" value="Unassembled WGS sequence"/>
</dbReference>
<dbReference type="PRINTS" id="PR00237">
    <property type="entry name" value="GPCRRHODOPSN"/>
</dbReference>
<keyword evidence="6" id="KW-0675">Receptor</keyword>
<keyword evidence="7" id="KW-0807">Transducer</keyword>
<dbReference type="PANTHER" id="PTHR24240">
    <property type="entry name" value="OPSIN"/>
    <property type="match status" value="1"/>
</dbReference>
<evidence type="ECO:0000313" key="10">
    <source>
        <dbReference type="EMBL" id="MBN3313873.1"/>
    </source>
</evidence>
<evidence type="ECO:0000256" key="8">
    <source>
        <dbReference type="SAM" id="Phobius"/>
    </source>
</evidence>
<feature type="transmembrane region" description="Helical" evidence="8">
    <location>
        <begin position="6"/>
        <end position="21"/>
    </location>
</feature>
<reference evidence="10" key="1">
    <citation type="journal article" date="2021" name="Cell">
        <title>Tracing the genetic footprints of vertebrate landing in non-teleost ray-finned fishes.</title>
        <authorList>
            <person name="Bi X."/>
            <person name="Wang K."/>
            <person name="Yang L."/>
            <person name="Pan H."/>
            <person name="Jiang H."/>
            <person name="Wei Q."/>
            <person name="Fang M."/>
            <person name="Yu H."/>
            <person name="Zhu C."/>
            <person name="Cai Y."/>
            <person name="He Y."/>
            <person name="Gan X."/>
            <person name="Zeng H."/>
            <person name="Yu D."/>
            <person name="Zhu Y."/>
            <person name="Jiang H."/>
            <person name="Qiu Q."/>
            <person name="Yang H."/>
            <person name="Zhang Y.E."/>
            <person name="Wang W."/>
            <person name="Zhu M."/>
            <person name="He S."/>
            <person name="Zhang G."/>
        </authorList>
    </citation>
    <scope>NUCLEOTIDE SEQUENCE</scope>
    <source>
        <strain evidence="10">Allg_001</strain>
    </source>
</reference>
<protein>
    <submittedName>
        <fullName evidence="10">OPN5 protein</fullName>
    </submittedName>
</protein>
<dbReference type="GO" id="GO:0016020">
    <property type="term" value="C:membrane"/>
    <property type="evidence" value="ECO:0007669"/>
    <property type="project" value="UniProtKB-SubCell"/>
</dbReference>
<evidence type="ECO:0000259" key="9">
    <source>
        <dbReference type="PROSITE" id="PS50262"/>
    </source>
</evidence>
<dbReference type="Gene3D" id="1.20.1070.10">
    <property type="entry name" value="Rhodopsin 7-helix transmembrane proteins"/>
    <property type="match status" value="1"/>
</dbReference>
<feature type="transmembrane region" description="Helical" evidence="8">
    <location>
        <begin position="70"/>
        <end position="95"/>
    </location>
</feature>
<gene>
    <name evidence="10" type="primary">Opn5_7</name>
    <name evidence="10" type="ORF">GTO95_0012298</name>
</gene>
<keyword evidence="5 8" id="KW-0472">Membrane</keyword>
<name>A0A8J7NKJ6_ATRSP</name>
<comment type="subcellular location">
    <subcellularLocation>
        <location evidence="1">Membrane</location>
        <topology evidence="1">Multi-pass membrane protein</topology>
    </subcellularLocation>
</comment>
<feature type="non-terminal residue" evidence="10">
    <location>
        <position position="366"/>
    </location>
</feature>
<feature type="transmembrane region" description="Helical" evidence="8">
    <location>
        <begin position="212"/>
        <end position="239"/>
    </location>
</feature>
<feature type="transmembrane region" description="Helical" evidence="8">
    <location>
        <begin position="115"/>
        <end position="135"/>
    </location>
</feature>
<dbReference type="GO" id="GO:0004930">
    <property type="term" value="F:G protein-coupled receptor activity"/>
    <property type="evidence" value="ECO:0007669"/>
    <property type="project" value="UniProtKB-KW"/>
</dbReference>
<feature type="transmembrane region" description="Helical" evidence="8">
    <location>
        <begin position="33"/>
        <end position="58"/>
    </location>
</feature>
<accession>A0A8J7NKJ6</accession>
<dbReference type="Pfam" id="PF00001">
    <property type="entry name" value="7tm_1"/>
    <property type="match status" value="1"/>
</dbReference>
<evidence type="ECO:0000256" key="6">
    <source>
        <dbReference type="ARBA" id="ARBA00023170"/>
    </source>
</evidence>
<evidence type="ECO:0000256" key="1">
    <source>
        <dbReference type="ARBA" id="ARBA00004141"/>
    </source>
</evidence>
<dbReference type="AlphaFoldDB" id="A0A8J7NKJ6"/>
<dbReference type="PROSITE" id="PS50262">
    <property type="entry name" value="G_PROTEIN_RECEP_F1_2"/>
    <property type="match status" value="1"/>
</dbReference>
<feature type="transmembrane region" description="Helical" evidence="8">
    <location>
        <begin position="251"/>
        <end position="272"/>
    </location>
</feature>
<organism evidence="10 11">
    <name type="scientific">Atractosteus spatula</name>
    <name type="common">Alligator gar</name>
    <name type="synonym">Lepisosteus spatula</name>
    <dbReference type="NCBI Taxonomy" id="7917"/>
    <lineage>
        <taxon>Eukaryota</taxon>
        <taxon>Metazoa</taxon>
        <taxon>Chordata</taxon>
        <taxon>Craniata</taxon>
        <taxon>Vertebrata</taxon>
        <taxon>Euteleostomi</taxon>
        <taxon>Actinopterygii</taxon>
        <taxon>Neopterygii</taxon>
        <taxon>Holostei</taxon>
        <taxon>Semionotiformes</taxon>
        <taxon>Lepisosteidae</taxon>
        <taxon>Atractosteus</taxon>
    </lineage>
</organism>
<evidence type="ECO:0000256" key="4">
    <source>
        <dbReference type="ARBA" id="ARBA00023040"/>
    </source>
</evidence>
<dbReference type="InterPro" id="IPR050125">
    <property type="entry name" value="GPCR_opsins"/>
</dbReference>
<feature type="non-terminal residue" evidence="10">
    <location>
        <position position="1"/>
    </location>
</feature>
<evidence type="ECO:0000256" key="5">
    <source>
        <dbReference type="ARBA" id="ARBA00023136"/>
    </source>
</evidence>
<evidence type="ECO:0000256" key="7">
    <source>
        <dbReference type="ARBA" id="ARBA00023224"/>
    </source>
</evidence>
<keyword evidence="2 8" id="KW-0812">Transmembrane</keyword>
<dbReference type="InterPro" id="IPR017452">
    <property type="entry name" value="GPCR_Rhodpsn_7TM"/>
</dbReference>